<protein>
    <submittedName>
        <fullName evidence="2">Uncharacterized protein</fullName>
    </submittedName>
</protein>
<evidence type="ECO:0000313" key="3">
    <source>
        <dbReference type="Proteomes" id="UP000654370"/>
    </source>
</evidence>
<evidence type="ECO:0000256" key="1">
    <source>
        <dbReference type="SAM" id="MobiDB-lite"/>
    </source>
</evidence>
<organism evidence="2 3">
    <name type="scientific">Mortierella isabellina</name>
    <name type="common">Filamentous fungus</name>
    <name type="synonym">Umbelopsis isabellina</name>
    <dbReference type="NCBI Taxonomy" id="91625"/>
    <lineage>
        <taxon>Eukaryota</taxon>
        <taxon>Fungi</taxon>
        <taxon>Fungi incertae sedis</taxon>
        <taxon>Mucoromycota</taxon>
        <taxon>Mucoromycotina</taxon>
        <taxon>Umbelopsidomycetes</taxon>
        <taxon>Umbelopsidales</taxon>
        <taxon>Umbelopsidaceae</taxon>
        <taxon>Umbelopsis</taxon>
    </lineage>
</organism>
<feature type="compositionally biased region" description="Acidic residues" evidence="1">
    <location>
        <begin position="129"/>
        <end position="139"/>
    </location>
</feature>
<accession>A0A8H7U9E2</accession>
<dbReference type="Proteomes" id="UP000654370">
    <property type="component" value="Unassembled WGS sequence"/>
</dbReference>
<sequence length="293" mass="33515">MASDHNTLYASPVNAYPEDEQWQGRKGRSNSKLVDIRGRAVGDSVLVALLERPRDMEDLIARNTEFFEAIEHHIRETQGEDAWKEFKQVLLSPRESIPDGAWLDMLIPRLEANPSFIAKFYEMVGYDEYESDSEPEDEAENRAANVPSMPPTAAYDSDSDEEESVELSAVREFPEIQQRLPDIFPPFFRKVRHCLSQGCTSDAVNMSARRNSVQADCLTEDVDVDVAEVRHQHINVDAEGDYDRFIGILQTTRREQPDDNKWQDDVSECLDGWPDLLEELRDIISDVHNAPQM</sequence>
<gene>
    <name evidence="2" type="ORF">INT43_008364</name>
</gene>
<feature type="region of interest" description="Disordered" evidence="1">
    <location>
        <begin position="129"/>
        <end position="164"/>
    </location>
</feature>
<dbReference type="AlphaFoldDB" id="A0A8H7U9E2"/>
<dbReference type="EMBL" id="JAEPQZ010000020">
    <property type="protein sequence ID" value="KAG2171638.1"/>
    <property type="molecule type" value="Genomic_DNA"/>
</dbReference>
<keyword evidence="3" id="KW-1185">Reference proteome</keyword>
<proteinExistence type="predicted"/>
<dbReference type="OrthoDB" id="5279943at2759"/>
<reference evidence="2" key="1">
    <citation type="submission" date="2020-12" db="EMBL/GenBank/DDBJ databases">
        <title>Metabolic potential, ecology and presence of endohyphal bacteria is reflected in genomic diversity of Mucoromycotina.</title>
        <authorList>
            <person name="Muszewska A."/>
            <person name="Okrasinska A."/>
            <person name="Steczkiewicz K."/>
            <person name="Drgas O."/>
            <person name="Orlowska M."/>
            <person name="Perlinska-Lenart U."/>
            <person name="Aleksandrzak-Piekarczyk T."/>
            <person name="Szatraj K."/>
            <person name="Zielenkiewicz U."/>
            <person name="Pilsyk S."/>
            <person name="Malc E."/>
            <person name="Mieczkowski P."/>
            <person name="Kruszewska J.S."/>
            <person name="Biernat P."/>
            <person name="Pawlowska J."/>
        </authorList>
    </citation>
    <scope>NUCLEOTIDE SEQUENCE</scope>
    <source>
        <strain evidence="2">WA0000067209</strain>
    </source>
</reference>
<comment type="caution">
    <text evidence="2">The sequence shown here is derived from an EMBL/GenBank/DDBJ whole genome shotgun (WGS) entry which is preliminary data.</text>
</comment>
<name>A0A8H7U9E2_MORIS</name>
<evidence type="ECO:0000313" key="2">
    <source>
        <dbReference type="EMBL" id="KAG2171638.1"/>
    </source>
</evidence>